<keyword evidence="5 7" id="KW-0472">Membrane</keyword>
<reference evidence="8" key="2">
    <citation type="submission" date="2021-04" db="EMBL/GenBank/DDBJ databases">
        <authorList>
            <person name="Gilroy R."/>
        </authorList>
    </citation>
    <scope>NUCLEOTIDE SEQUENCE</scope>
    <source>
        <strain evidence="8">CHK183-1962</strain>
    </source>
</reference>
<dbReference type="Gene3D" id="1.10.520.20">
    <property type="entry name" value="N-terminal domain of the delta subunit of the F1F0-ATP synthase"/>
    <property type="match status" value="1"/>
</dbReference>
<reference evidence="8" key="1">
    <citation type="journal article" date="2021" name="PeerJ">
        <title>Extensive microbial diversity within the chicken gut microbiome revealed by metagenomics and culture.</title>
        <authorList>
            <person name="Gilroy R."/>
            <person name="Ravi A."/>
            <person name="Getino M."/>
            <person name="Pursley I."/>
            <person name="Horton D.L."/>
            <person name="Alikhan N.F."/>
            <person name="Baker D."/>
            <person name="Gharbi K."/>
            <person name="Hall N."/>
            <person name="Watson M."/>
            <person name="Adriaenssens E.M."/>
            <person name="Foster-Nyarko E."/>
            <person name="Jarju S."/>
            <person name="Secka A."/>
            <person name="Antonio M."/>
            <person name="Oren A."/>
            <person name="Chaudhuri R.R."/>
            <person name="La Ragione R."/>
            <person name="Hildebrand F."/>
            <person name="Pallen M.J."/>
        </authorList>
    </citation>
    <scope>NUCLEOTIDE SEQUENCE</scope>
    <source>
        <strain evidence="8">CHK183-1962</strain>
    </source>
</reference>
<comment type="function">
    <text evidence="7">This protein is part of the stalk that links CF(0) to CF(1). It either transmits conformational changes from CF(0) to CF(1) or is implicated in proton conduction.</text>
</comment>
<accession>A0A9D1XFS9</accession>
<proteinExistence type="inferred from homology"/>
<keyword evidence="7" id="KW-0139">CF(1)</keyword>
<dbReference type="InterPro" id="IPR000711">
    <property type="entry name" value="ATPase_OSCP/dsu"/>
</dbReference>
<dbReference type="Pfam" id="PF00213">
    <property type="entry name" value="OSCP"/>
    <property type="match status" value="1"/>
</dbReference>
<evidence type="ECO:0000313" key="8">
    <source>
        <dbReference type="EMBL" id="HIX78336.1"/>
    </source>
</evidence>
<evidence type="ECO:0000256" key="2">
    <source>
        <dbReference type="ARBA" id="ARBA00022448"/>
    </source>
</evidence>
<dbReference type="PANTHER" id="PTHR11910">
    <property type="entry name" value="ATP SYNTHASE DELTA CHAIN"/>
    <property type="match status" value="1"/>
</dbReference>
<dbReference type="GO" id="GO:0045259">
    <property type="term" value="C:proton-transporting ATP synthase complex"/>
    <property type="evidence" value="ECO:0007669"/>
    <property type="project" value="UniProtKB-KW"/>
</dbReference>
<evidence type="ECO:0000256" key="1">
    <source>
        <dbReference type="ARBA" id="ARBA00004370"/>
    </source>
</evidence>
<keyword evidence="4 7" id="KW-0406">Ion transport</keyword>
<dbReference type="AlphaFoldDB" id="A0A9D1XFS9"/>
<comment type="similarity">
    <text evidence="7">Belongs to the ATPase delta chain family.</text>
</comment>
<dbReference type="EMBL" id="DXEK01000198">
    <property type="protein sequence ID" value="HIX78336.1"/>
    <property type="molecule type" value="Genomic_DNA"/>
</dbReference>
<comment type="subcellular location">
    <subcellularLocation>
        <location evidence="7">Cell membrane</location>
        <topology evidence="7">Peripheral membrane protein</topology>
    </subcellularLocation>
    <subcellularLocation>
        <location evidence="1">Membrane</location>
    </subcellularLocation>
</comment>
<dbReference type="PRINTS" id="PR00125">
    <property type="entry name" value="ATPASEDELTA"/>
</dbReference>
<evidence type="ECO:0000313" key="9">
    <source>
        <dbReference type="Proteomes" id="UP000886890"/>
    </source>
</evidence>
<keyword evidence="6 7" id="KW-0066">ATP synthesis</keyword>
<dbReference type="NCBIfam" id="TIGR01145">
    <property type="entry name" value="ATP_synt_delta"/>
    <property type="match status" value="1"/>
</dbReference>
<keyword evidence="2 7" id="KW-0813">Transport</keyword>
<dbReference type="SUPFAM" id="SSF47928">
    <property type="entry name" value="N-terminal domain of the delta subunit of the F1F0-ATP synthase"/>
    <property type="match status" value="1"/>
</dbReference>
<keyword evidence="7" id="KW-1003">Cell membrane</keyword>
<evidence type="ECO:0000256" key="4">
    <source>
        <dbReference type="ARBA" id="ARBA00023065"/>
    </source>
</evidence>
<dbReference type="GO" id="GO:0005886">
    <property type="term" value="C:plasma membrane"/>
    <property type="evidence" value="ECO:0007669"/>
    <property type="project" value="UniProtKB-SubCell"/>
</dbReference>
<comment type="function">
    <text evidence="7">F(1)F(0) ATP synthase produces ATP from ADP in the presence of a proton or sodium gradient. F-type ATPases consist of two structural domains, F(1) containing the extramembraneous catalytic core and F(0) containing the membrane proton channel, linked together by a central stalk and a peripheral stalk. During catalysis, ATP synthesis in the catalytic domain of F(1) is coupled via a rotary mechanism of the central stalk subunits to proton translocation.</text>
</comment>
<comment type="caution">
    <text evidence="8">The sequence shown here is derived from an EMBL/GenBank/DDBJ whole genome shotgun (WGS) entry which is preliminary data.</text>
</comment>
<evidence type="ECO:0000256" key="3">
    <source>
        <dbReference type="ARBA" id="ARBA00022781"/>
    </source>
</evidence>
<keyword evidence="3 7" id="KW-0375">Hydrogen ion transport</keyword>
<gene>
    <name evidence="7 8" type="primary">atpH</name>
    <name evidence="8" type="ORF">H9734_12215</name>
</gene>
<dbReference type="Proteomes" id="UP000886890">
    <property type="component" value="Unassembled WGS sequence"/>
</dbReference>
<evidence type="ECO:0000256" key="5">
    <source>
        <dbReference type="ARBA" id="ARBA00023136"/>
    </source>
</evidence>
<sequence length="167" mass="19747">MTQTSISYAVVLYDLKIDREAVSQTRQILEEVPQVQKALENPTVSRETKHRLVERIFPKEMQNFLKNLCDHQQAAKAQEIFQAYREYADKQERVLKATLYYVTLPKEEQMKKIRQFLGRKYQCRDVKIDLVESPELIGGFILKVGSSEYDWSLKGRLQQLTHKIIRR</sequence>
<evidence type="ECO:0000256" key="6">
    <source>
        <dbReference type="ARBA" id="ARBA00023310"/>
    </source>
</evidence>
<protein>
    <recommendedName>
        <fullName evidence="7">ATP synthase subunit delta</fullName>
    </recommendedName>
    <alternativeName>
        <fullName evidence="7">ATP synthase F(1) sector subunit delta</fullName>
    </alternativeName>
    <alternativeName>
        <fullName evidence="7">F-type ATPase subunit delta</fullName>
        <shortName evidence="7">F-ATPase subunit delta</shortName>
    </alternativeName>
</protein>
<dbReference type="HAMAP" id="MF_01416">
    <property type="entry name" value="ATP_synth_delta_bact"/>
    <property type="match status" value="1"/>
</dbReference>
<name>A0A9D1XFS9_9FIRM</name>
<organism evidence="8 9">
    <name type="scientific">Candidatus Fusicatenibacter merdavium</name>
    <dbReference type="NCBI Taxonomy" id="2838600"/>
    <lineage>
        <taxon>Bacteria</taxon>
        <taxon>Bacillati</taxon>
        <taxon>Bacillota</taxon>
        <taxon>Clostridia</taxon>
        <taxon>Lachnospirales</taxon>
        <taxon>Lachnospiraceae</taxon>
        <taxon>Fusicatenibacter</taxon>
    </lineage>
</organism>
<dbReference type="GO" id="GO:0046933">
    <property type="term" value="F:proton-transporting ATP synthase activity, rotational mechanism"/>
    <property type="evidence" value="ECO:0007669"/>
    <property type="project" value="UniProtKB-UniRule"/>
</dbReference>
<dbReference type="InterPro" id="IPR026015">
    <property type="entry name" value="ATP_synth_OSCP/delta_N_sf"/>
</dbReference>
<evidence type="ECO:0000256" key="7">
    <source>
        <dbReference type="HAMAP-Rule" id="MF_01416"/>
    </source>
</evidence>